<dbReference type="AlphaFoldDB" id="A0A815RUA6"/>
<proteinExistence type="predicted"/>
<dbReference type="EMBL" id="CAJNOQ010021178">
    <property type="protein sequence ID" value="CAF1481956.1"/>
    <property type="molecule type" value="Genomic_DNA"/>
</dbReference>
<dbReference type="Proteomes" id="UP000681722">
    <property type="component" value="Unassembled WGS sequence"/>
</dbReference>
<accession>A0A815RUA6</accession>
<name>A0A815RUA6_9BILA</name>
<comment type="caution">
    <text evidence="1">The sequence shown here is derived from an EMBL/GenBank/DDBJ whole genome shotgun (WGS) entry which is preliminary data.</text>
</comment>
<evidence type="ECO:0000313" key="2">
    <source>
        <dbReference type="EMBL" id="CAF4346812.1"/>
    </source>
</evidence>
<protein>
    <submittedName>
        <fullName evidence="1">Uncharacterized protein</fullName>
    </submittedName>
</protein>
<dbReference type="Proteomes" id="UP000663829">
    <property type="component" value="Unassembled WGS sequence"/>
</dbReference>
<organism evidence="1 3">
    <name type="scientific">Didymodactylos carnosus</name>
    <dbReference type="NCBI Taxonomy" id="1234261"/>
    <lineage>
        <taxon>Eukaryota</taxon>
        <taxon>Metazoa</taxon>
        <taxon>Spiralia</taxon>
        <taxon>Gnathifera</taxon>
        <taxon>Rotifera</taxon>
        <taxon>Eurotatoria</taxon>
        <taxon>Bdelloidea</taxon>
        <taxon>Philodinida</taxon>
        <taxon>Philodinidae</taxon>
        <taxon>Didymodactylos</taxon>
    </lineage>
</organism>
<evidence type="ECO:0000313" key="3">
    <source>
        <dbReference type="Proteomes" id="UP000663829"/>
    </source>
</evidence>
<reference evidence="1" key="1">
    <citation type="submission" date="2021-02" db="EMBL/GenBank/DDBJ databases">
        <authorList>
            <person name="Nowell W R."/>
        </authorList>
    </citation>
    <scope>NUCLEOTIDE SEQUENCE</scope>
</reference>
<dbReference type="OrthoDB" id="10063939at2759"/>
<keyword evidence="3" id="KW-1185">Reference proteome</keyword>
<sequence length="100" mass="11908">MNYETEQIEKLRQRIYLKQIPSKINKIIDQSMDHIQPMLQNSALNKDRRAGLISYYSKTITQYKVNLMSLNLNTPEQVRRDHLQTLINLEEKSHNVVMIH</sequence>
<evidence type="ECO:0000313" key="1">
    <source>
        <dbReference type="EMBL" id="CAF1481956.1"/>
    </source>
</evidence>
<gene>
    <name evidence="1" type="ORF">GPM918_LOCUS35879</name>
    <name evidence="2" type="ORF">SRO942_LOCUS36604</name>
</gene>
<dbReference type="EMBL" id="CAJOBC010086664">
    <property type="protein sequence ID" value="CAF4346812.1"/>
    <property type="molecule type" value="Genomic_DNA"/>
</dbReference>